<organism evidence="2 3">
    <name type="scientific">Sphaerobolus stellatus (strain SS14)</name>
    <dbReference type="NCBI Taxonomy" id="990650"/>
    <lineage>
        <taxon>Eukaryota</taxon>
        <taxon>Fungi</taxon>
        <taxon>Dikarya</taxon>
        <taxon>Basidiomycota</taxon>
        <taxon>Agaricomycotina</taxon>
        <taxon>Agaricomycetes</taxon>
        <taxon>Phallomycetidae</taxon>
        <taxon>Geastrales</taxon>
        <taxon>Sphaerobolaceae</taxon>
        <taxon>Sphaerobolus</taxon>
    </lineage>
</organism>
<dbReference type="EMBL" id="KN837140">
    <property type="protein sequence ID" value="KIJ40872.1"/>
    <property type="molecule type" value="Genomic_DNA"/>
</dbReference>
<dbReference type="HOGENOM" id="CLU_156707_1_0_1"/>
<feature type="region of interest" description="Disordered" evidence="1">
    <location>
        <begin position="1"/>
        <end position="24"/>
    </location>
</feature>
<evidence type="ECO:0000313" key="2">
    <source>
        <dbReference type="EMBL" id="KIJ40872.1"/>
    </source>
</evidence>
<dbReference type="AlphaFoldDB" id="A0A0C9VHK4"/>
<protein>
    <submittedName>
        <fullName evidence="2">Uncharacterized protein</fullName>
    </submittedName>
</protein>
<feature type="non-terminal residue" evidence="2">
    <location>
        <position position="1"/>
    </location>
</feature>
<name>A0A0C9VHK4_SPHS4</name>
<feature type="compositionally biased region" description="Polar residues" evidence="1">
    <location>
        <begin position="8"/>
        <end position="21"/>
    </location>
</feature>
<evidence type="ECO:0000313" key="3">
    <source>
        <dbReference type="Proteomes" id="UP000054279"/>
    </source>
</evidence>
<keyword evidence="3" id="KW-1185">Reference proteome</keyword>
<accession>A0A0C9VHK4</accession>
<sequence>PTIPINHYGNSRNQQNRTTCGSPRHPIKDIKAHHQGTLIHTFNYKLFNSNNFNIHYWSWNYCGCWHQICPSIVPH</sequence>
<dbReference type="Proteomes" id="UP000054279">
    <property type="component" value="Unassembled WGS sequence"/>
</dbReference>
<reference evidence="2 3" key="1">
    <citation type="submission" date="2014-06" db="EMBL/GenBank/DDBJ databases">
        <title>Evolutionary Origins and Diversification of the Mycorrhizal Mutualists.</title>
        <authorList>
            <consortium name="DOE Joint Genome Institute"/>
            <consortium name="Mycorrhizal Genomics Consortium"/>
            <person name="Kohler A."/>
            <person name="Kuo A."/>
            <person name="Nagy L.G."/>
            <person name="Floudas D."/>
            <person name="Copeland A."/>
            <person name="Barry K.W."/>
            <person name="Cichocki N."/>
            <person name="Veneault-Fourrey C."/>
            <person name="LaButti K."/>
            <person name="Lindquist E.A."/>
            <person name="Lipzen A."/>
            <person name="Lundell T."/>
            <person name="Morin E."/>
            <person name="Murat C."/>
            <person name="Riley R."/>
            <person name="Ohm R."/>
            <person name="Sun H."/>
            <person name="Tunlid A."/>
            <person name="Henrissat B."/>
            <person name="Grigoriev I.V."/>
            <person name="Hibbett D.S."/>
            <person name="Martin F."/>
        </authorList>
    </citation>
    <scope>NUCLEOTIDE SEQUENCE [LARGE SCALE GENOMIC DNA]</scope>
    <source>
        <strain evidence="2 3">SS14</strain>
    </source>
</reference>
<dbReference type="OrthoDB" id="3135299at2759"/>
<proteinExistence type="predicted"/>
<gene>
    <name evidence="2" type="ORF">M422DRAFT_173118</name>
</gene>
<evidence type="ECO:0000256" key="1">
    <source>
        <dbReference type="SAM" id="MobiDB-lite"/>
    </source>
</evidence>